<dbReference type="RefSeq" id="WP_022313672.1">
    <property type="nucleotide sequence ID" value="NZ_JAJEPV010000009.1"/>
</dbReference>
<dbReference type="PANTHER" id="PTHR30036">
    <property type="entry name" value="D-XYLOSE-BINDING PERIPLASMIC PROTEIN"/>
    <property type="match status" value="1"/>
</dbReference>
<dbReference type="PANTHER" id="PTHR30036:SF7">
    <property type="entry name" value="ABC TRANSPORTER PERIPLASMIC-BINDING PROTEIN YPHF"/>
    <property type="match status" value="1"/>
</dbReference>
<protein>
    <submittedName>
        <fullName evidence="5">Substrate-binding domain-containing protein</fullName>
    </submittedName>
</protein>
<proteinExistence type="inferred from homology"/>
<dbReference type="Proteomes" id="UP001197795">
    <property type="component" value="Unassembled WGS sequence"/>
</dbReference>
<evidence type="ECO:0000259" key="4">
    <source>
        <dbReference type="Pfam" id="PF13407"/>
    </source>
</evidence>
<dbReference type="GO" id="GO:0030288">
    <property type="term" value="C:outer membrane-bounded periplasmic space"/>
    <property type="evidence" value="ECO:0007669"/>
    <property type="project" value="TreeGrafter"/>
</dbReference>
<dbReference type="PROSITE" id="PS51257">
    <property type="entry name" value="PROKAR_LIPOPROTEIN"/>
    <property type="match status" value="1"/>
</dbReference>
<dbReference type="SUPFAM" id="SSF53822">
    <property type="entry name" value="Periplasmic binding protein-like I"/>
    <property type="match status" value="1"/>
</dbReference>
<dbReference type="InterPro" id="IPR025997">
    <property type="entry name" value="SBP_2_dom"/>
</dbReference>
<dbReference type="AlphaFoldDB" id="A0AAE3D6X3"/>
<evidence type="ECO:0000256" key="3">
    <source>
        <dbReference type="SAM" id="SignalP"/>
    </source>
</evidence>
<gene>
    <name evidence="5" type="ORF">LKD75_05115</name>
</gene>
<dbReference type="InterPro" id="IPR050555">
    <property type="entry name" value="Bact_Solute-Bind_Prot2"/>
</dbReference>
<reference evidence="5 6" key="1">
    <citation type="submission" date="2021-10" db="EMBL/GenBank/DDBJ databases">
        <title>Anaerobic single-cell dispensing facilitates the cultivation of human gut bacteria.</title>
        <authorList>
            <person name="Afrizal A."/>
        </authorList>
    </citation>
    <scope>NUCLEOTIDE SEQUENCE [LARGE SCALE GENOMIC DNA]</scope>
    <source>
        <strain evidence="5 6">CLA-AA-H273</strain>
    </source>
</reference>
<evidence type="ECO:0000256" key="2">
    <source>
        <dbReference type="ARBA" id="ARBA00007639"/>
    </source>
</evidence>
<name>A0AAE3D6X3_9FIRM</name>
<feature type="signal peptide" evidence="3">
    <location>
        <begin position="1"/>
        <end position="27"/>
    </location>
</feature>
<dbReference type="Gene3D" id="3.40.50.2300">
    <property type="match status" value="2"/>
</dbReference>
<comment type="subcellular location">
    <subcellularLocation>
        <location evidence="1">Cell envelope</location>
    </subcellularLocation>
</comment>
<dbReference type="InterPro" id="IPR028082">
    <property type="entry name" value="Peripla_BP_I"/>
</dbReference>
<feature type="domain" description="Periplasmic binding protein" evidence="4">
    <location>
        <begin position="37"/>
        <end position="292"/>
    </location>
</feature>
<comment type="similarity">
    <text evidence="2">Belongs to the bacterial solute-binding protein 2 family.</text>
</comment>
<organism evidence="5 6">
    <name type="scientific">Waltera acetigignens</name>
    <dbReference type="NCBI Taxonomy" id="2981769"/>
    <lineage>
        <taxon>Bacteria</taxon>
        <taxon>Bacillati</taxon>
        <taxon>Bacillota</taxon>
        <taxon>Clostridia</taxon>
        <taxon>Lachnospirales</taxon>
        <taxon>Lachnospiraceae</taxon>
        <taxon>Waltera</taxon>
    </lineage>
</organism>
<dbReference type="Pfam" id="PF13407">
    <property type="entry name" value="Peripla_BP_4"/>
    <property type="match status" value="1"/>
</dbReference>
<comment type="caution">
    <text evidence="5">The sequence shown here is derived from an EMBL/GenBank/DDBJ whole genome shotgun (WGS) entry which is preliminary data.</text>
</comment>
<evidence type="ECO:0000313" key="6">
    <source>
        <dbReference type="Proteomes" id="UP001197795"/>
    </source>
</evidence>
<feature type="chain" id="PRO_5042227511" evidence="3">
    <location>
        <begin position="28"/>
        <end position="327"/>
    </location>
</feature>
<dbReference type="EMBL" id="JAJEPV010000009">
    <property type="protein sequence ID" value="MCC2118982.1"/>
    <property type="molecule type" value="Genomic_DNA"/>
</dbReference>
<accession>A0AAE3D6X3</accession>
<sequence>MRKQKMKKILSLLAAGVLLLMSMSGCGKEAETGKTQVAMIVKSTESAFFKSVFAGARAAATEYNLNVTFNGPESEEDYVTQNEMVRQAMEDGVDVIVFSAVDYNANAEIIGQAAQRGIKIVVIDSDVNSSMVSCRIGTNNLQAGVKAAEAALAVGEDELYIGIVNYDVNSANGQQRELGFRQTVEQDPRVKDITTINVLSTTEDARAGAKEMLLSDSRINVVVTFNEWTSLGVGWAIRDLDRGDRTQVVAFDSNVVSVGMLETGEVDALIVQNPYAMGYLGVETAANLINGQTGGPSVIDTATTIVTRENMYERESQKILFSFEERK</sequence>
<evidence type="ECO:0000256" key="1">
    <source>
        <dbReference type="ARBA" id="ARBA00004196"/>
    </source>
</evidence>
<dbReference type="GO" id="GO:0030246">
    <property type="term" value="F:carbohydrate binding"/>
    <property type="evidence" value="ECO:0007669"/>
    <property type="project" value="TreeGrafter"/>
</dbReference>
<keyword evidence="6" id="KW-1185">Reference proteome</keyword>
<keyword evidence="3" id="KW-0732">Signal</keyword>
<evidence type="ECO:0000313" key="5">
    <source>
        <dbReference type="EMBL" id="MCC2118982.1"/>
    </source>
</evidence>